<keyword evidence="3" id="KW-0813">Transport</keyword>
<evidence type="ECO:0000256" key="5">
    <source>
        <dbReference type="ARBA" id="ARBA00022692"/>
    </source>
</evidence>
<dbReference type="Gene3D" id="1.10.287.70">
    <property type="match status" value="1"/>
</dbReference>
<evidence type="ECO:0000256" key="8">
    <source>
        <dbReference type="ARBA" id="ARBA00023136"/>
    </source>
</evidence>
<evidence type="ECO:0000256" key="10">
    <source>
        <dbReference type="ARBA" id="ARBA00023180"/>
    </source>
</evidence>
<keyword evidence="5 13" id="KW-0812">Transmembrane</keyword>
<evidence type="ECO:0000313" key="15">
    <source>
        <dbReference type="EMBL" id="CAD7604481.1"/>
    </source>
</evidence>
<keyword evidence="7" id="KW-0406">Ion transport</keyword>
<evidence type="ECO:0000256" key="9">
    <source>
        <dbReference type="ARBA" id="ARBA00023170"/>
    </source>
</evidence>
<feature type="domain" description="Ionotropic glutamate receptor L-glutamate and glycine-binding" evidence="14">
    <location>
        <begin position="14"/>
        <end position="74"/>
    </location>
</feature>
<dbReference type="GO" id="GO:0050906">
    <property type="term" value="P:detection of stimulus involved in sensory perception"/>
    <property type="evidence" value="ECO:0007669"/>
    <property type="project" value="UniProtKB-ARBA"/>
</dbReference>
<name>A0A7R9PQ08_TIMGE</name>
<dbReference type="Pfam" id="PF00060">
    <property type="entry name" value="Lig_chan"/>
    <property type="match status" value="1"/>
</dbReference>
<organism evidence="15">
    <name type="scientific">Timema genevievae</name>
    <name type="common">Walking stick</name>
    <dbReference type="NCBI Taxonomy" id="629358"/>
    <lineage>
        <taxon>Eukaryota</taxon>
        <taxon>Metazoa</taxon>
        <taxon>Ecdysozoa</taxon>
        <taxon>Arthropoda</taxon>
        <taxon>Hexapoda</taxon>
        <taxon>Insecta</taxon>
        <taxon>Pterygota</taxon>
        <taxon>Neoptera</taxon>
        <taxon>Polyneoptera</taxon>
        <taxon>Phasmatodea</taxon>
        <taxon>Timematodea</taxon>
        <taxon>Timematoidea</taxon>
        <taxon>Timematidae</taxon>
        <taxon>Timema</taxon>
    </lineage>
</organism>
<evidence type="ECO:0000256" key="13">
    <source>
        <dbReference type="SAM" id="Phobius"/>
    </source>
</evidence>
<dbReference type="InterPro" id="IPR019594">
    <property type="entry name" value="Glu/Gly-bd"/>
</dbReference>
<keyword evidence="11" id="KW-1071">Ligand-gated ion channel</keyword>
<evidence type="ECO:0000256" key="12">
    <source>
        <dbReference type="ARBA" id="ARBA00023303"/>
    </source>
</evidence>
<keyword evidence="9" id="KW-0675">Receptor</keyword>
<feature type="transmembrane region" description="Helical" evidence="13">
    <location>
        <begin position="203"/>
        <end position="228"/>
    </location>
</feature>
<evidence type="ECO:0000256" key="7">
    <source>
        <dbReference type="ARBA" id="ARBA00023065"/>
    </source>
</evidence>
<keyword evidence="10" id="KW-0325">Glycoprotein</keyword>
<keyword evidence="4" id="KW-1003">Cell membrane</keyword>
<evidence type="ECO:0000259" key="14">
    <source>
        <dbReference type="SMART" id="SM00918"/>
    </source>
</evidence>
<feature type="transmembrane region" description="Helical" evidence="13">
    <location>
        <begin position="117"/>
        <end position="147"/>
    </location>
</feature>
<dbReference type="AlphaFoldDB" id="A0A7R9PQ08"/>
<keyword evidence="6 13" id="KW-1133">Transmembrane helix</keyword>
<keyword evidence="12" id="KW-0407">Ion channel</keyword>
<evidence type="ECO:0000256" key="4">
    <source>
        <dbReference type="ARBA" id="ARBA00022475"/>
    </source>
</evidence>
<accession>A0A7R9PQ08</accession>
<evidence type="ECO:0000256" key="2">
    <source>
        <dbReference type="ARBA" id="ARBA00008685"/>
    </source>
</evidence>
<proteinExistence type="inferred from homology"/>
<dbReference type="InterPro" id="IPR001320">
    <property type="entry name" value="Iontro_rcpt_C"/>
</dbReference>
<sequence>MGKELTVVSFTYLPYTIVDNSTNPIAYEGTEFRLINELARNINFTCRPVIDDVDMWGEIWENGSGNGIMGSISEDKFDMGVAALYLWYHEYQYIDFTFPYYDSAITCLVPKPKQLPAWMLLILPFSLNMWVAIAASLGVATVSLYLVGRASFSYMDLSLEERNRNPYSNLWKSLFLTVGYVLQQSPADVKDPQAPQNTPLRHLVTWLLVVFLLVASVYSGGLASVLTVPKRAEKTHKLITATRRTAIRDLSLEERNRNTYSNLWKSLFLTVGYVLQQSPTDVKDPQAPQNTPLRHLVTWLFVVFLLVASVYSGGLASVLTVPKKHYQVPRYAPQEPVLYAQTLNVVLPDTVPVFLVHLTNRMDFAATVDFVYRVP</sequence>
<comment type="subcellular location">
    <subcellularLocation>
        <location evidence="1">Cell membrane</location>
        <topology evidence="1">Multi-pass membrane protein</topology>
    </subcellularLocation>
</comment>
<evidence type="ECO:0000256" key="1">
    <source>
        <dbReference type="ARBA" id="ARBA00004651"/>
    </source>
</evidence>
<gene>
    <name evidence="15" type="ORF">TGEB3V08_LOCUS9151</name>
</gene>
<feature type="transmembrane region" description="Helical" evidence="13">
    <location>
        <begin position="296"/>
        <end position="321"/>
    </location>
</feature>
<protein>
    <recommendedName>
        <fullName evidence="14">Ionotropic glutamate receptor L-glutamate and glycine-binding domain-containing protein</fullName>
    </recommendedName>
</protein>
<comment type="similarity">
    <text evidence="2">Belongs to the glutamate-gated ion channel (TC 1.A.10.1) family.</text>
</comment>
<evidence type="ECO:0000256" key="3">
    <source>
        <dbReference type="ARBA" id="ARBA00022448"/>
    </source>
</evidence>
<evidence type="ECO:0000256" key="6">
    <source>
        <dbReference type="ARBA" id="ARBA00022989"/>
    </source>
</evidence>
<keyword evidence="8 13" id="KW-0472">Membrane</keyword>
<dbReference type="InterPro" id="IPR052192">
    <property type="entry name" value="Insect_Ionotropic_Sensory_Rcpt"/>
</dbReference>
<dbReference type="EMBL" id="OE844006">
    <property type="protein sequence ID" value="CAD7604481.1"/>
    <property type="molecule type" value="Genomic_DNA"/>
</dbReference>
<dbReference type="SMART" id="SM00918">
    <property type="entry name" value="Lig_chan-Glu_bd"/>
    <property type="match status" value="1"/>
</dbReference>
<dbReference type="PANTHER" id="PTHR42643:SF40">
    <property type="entry name" value="IONOTROPIC RECEPTOR 41A-RELATED"/>
    <property type="match status" value="1"/>
</dbReference>
<evidence type="ECO:0000256" key="11">
    <source>
        <dbReference type="ARBA" id="ARBA00023286"/>
    </source>
</evidence>
<dbReference type="Pfam" id="PF10613">
    <property type="entry name" value="Lig_chan-Glu_bd"/>
    <property type="match status" value="1"/>
</dbReference>
<dbReference type="GO" id="GO:0015276">
    <property type="term" value="F:ligand-gated monoatomic ion channel activity"/>
    <property type="evidence" value="ECO:0007669"/>
    <property type="project" value="InterPro"/>
</dbReference>
<dbReference type="SUPFAM" id="SSF53850">
    <property type="entry name" value="Periplasmic binding protein-like II"/>
    <property type="match status" value="1"/>
</dbReference>
<dbReference type="Gene3D" id="3.40.190.10">
    <property type="entry name" value="Periplasmic binding protein-like II"/>
    <property type="match status" value="1"/>
</dbReference>
<reference evidence="15" key="1">
    <citation type="submission" date="2020-11" db="EMBL/GenBank/DDBJ databases">
        <authorList>
            <person name="Tran Van P."/>
        </authorList>
    </citation>
    <scope>NUCLEOTIDE SEQUENCE</scope>
</reference>
<dbReference type="PANTHER" id="PTHR42643">
    <property type="entry name" value="IONOTROPIC RECEPTOR 20A-RELATED"/>
    <property type="match status" value="1"/>
</dbReference>
<dbReference type="GO" id="GO:0005886">
    <property type="term" value="C:plasma membrane"/>
    <property type="evidence" value="ECO:0007669"/>
    <property type="project" value="UniProtKB-SubCell"/>
</dbReference>